<keyword evidence="1" id="KW-0678">Repressor</keyword>
<feature type="domain" description="HTH araC/xylS-type" evidence="5">
    <location>
        <begin position="150"/>
        <end position="249"/>
    </location>
</feature>
<dbReference type="InterPro" id="IPR011051">
    <property type="entry name" value="RmlC_Cupin_sf"/>
</dbReference>
<dbReference type="GO" id="GO:0003700">
    <property type="term" value="F:DNA-binding transcription factor activity"/>
    <property type="evidence" value="ECO:0007669"/>
    <property type="project" value="InterPro"/>
</dbReference>
<dbReference type="SUPFAM" id="SSF51182">
    <property type="entry name" value="RmlC-like cupins"/>
    <property type="match status" value="1"/>
</dbReference>
<evidence type="ECO:0000313" key="6">
    <source>
        <dbReference type="EMBL" id="CAB3750530.1"/>
    </source>
</evidence>
<gene>
    <name evidence="6" type="primary">nimR</name>
    <name evidence="6" type="ORF">LMG29739_01116</name>
</gene>
<dbReference type="PROSITE" id="PS00041">
    <property type="entry name" value="HTH_ARAC_FAMILY_1"/>
    <property type="match status" value="1"/>
</dbReference>
<protein>
    <submittedName>
        <fullName evidence="6">HTH-type transcriptional regulator NimR</fullName>
    </submittedName>
</protein>
<dbReference type="EMBL" id="CADIKF010000005">
    <property type="protein sequence ID" value="CAB3750530.1"/>
    <property type="molecule type" value="Genomic_DNA"/>
</dbReference>
<dbReference type="Proteomes" id="UP000494329">
    <property type="component" value="Unassembled WGS sequence"/>
</dbReference>
<keyword evidence="7" id="KW-1185">Reference proteome</keyword>
<evidence type="ECO:0000256" key="1">
    <source>
        <dbReference type="ARBA" id="ARBA00022491"/>
    </source>
</evidence>
<organism evidence="6 7">
    <name type="scientific">Paraburkholderia solisilvae</name>
    <dbReference type="NCBI Taxonomy" id="624376"/>
    <lineage>
        <taxon>Bacteria</taxon>
        <taxon>Pseudomonadati</taxon>
        <taxon>Pseudomonadota</taxon>
        <taxon>Betaproteobacteria</taxon>
        <taxon>Burkholderiales</taxon>
        <taxon>Burkholderiaceae</taxon>
        <taxon>Paraburkholderia</taxon>
    </lineage>
</organism>
<dbReference type="CDD" id="cd06124">
    <property type="entry name" value="cupin_NimR-like_N"/>
    <property type="match status" value="1"/>
</dbReference>
<dbReference type="RefSeq" id="WP_175109785.1">
    <property type="nucleotide sequence ID" value="NZ_CADIKF010000005.1"/>
</dbReference>
<dbReference type="Gene3D" id="1.10.10.60">
    <property type="entry name" value="Homeodomain-like"/>
    <property type="match status" value="1"/>
</dbReference>
<dbReference type="InterPro" id="IPR018062">
    <property type="entry name" value="HTH_AraC-typ_CS"/>
</dbReference>
<accession>A0A6J5D828</accession>
<keyword evidence="2" id="KW-0805">Transcription regulation</keyword>
<dbReference type="FunFam" id="1.10.10.60:FF:000132">
    <property type="entry name" value="AraC family transcriptional regulator"/>
    <property type="match status" value="1"/>
</dbReference>
<dbReference type="AlphaFoldDB" id="A0A6J5D828"/>
<reference evidence="6 7" key="1">
    <citation type="submission" date="2020-04" db="EMBL/GenBank/DDBJ databases">
        <authorList>
            <person name="De Canck E."/>
        </authorList>
    </citation>
    <scope>NUCLEOTIDE SEQUENCE [LARGE SCALE GENOMIC DNA]</scope>
    <source>
        <strain evidence="6 7">LMG 29739</strain>
    </source>
</reference>
<dbReference type="InterPro" id="IPR018060">
    <property type="entry name" value="HTH_AraC"/>
</dbReference>
<evidence type="ECO:0000256" key="3">
    <source>
        <dbReference type="ARBA" id="ARBA00023125"/>
    </source>
</evidence>
<dbReference type="InterPro" id="IPR009057">
    <property type="entry name" value="Homeodomain-like_sf"/>
</dbReference>
<evidence type="ECO:0000256" key="4">
    <source>
        <dbReference type="ARBA" id="ARBA00023163"/>
    </source>
</evidence>
<dbReference type="SMART" id="SM00342">
    <property type="entry name" value="HTH_ARAC"/>
    <property type="match status" value="1"/>
</dbReference>
<keyword evidence="4" id="KW-0804">Transcription</keyword>
<sequence length="249" mass="27225">MDVIDPTAVQRAVFVVAERHDVLDTPWHAERRVQFVYVSEGVLTVRTDSGLWVVPPHHAVWLLPGALHRASALNPVVIRTLCADTEAVPVPAENCVVSVEPLIDELLLAAAQFGADYPAEGPEARLIDVIVDRLPLLAAAPLSLQYPRDRRILRIADALIAHPAQSGVLDELAARAGVTARTAARLFVKETGLTFGQWRQQLRLLIALERLGAGTSVTRVAFEVGYNDVSSFIAVFKDSLGETPARYFR</sequence>
<name>A0A6J5D828_9BURK</name>
<dbReference type="PANTHER" id="PTHR11019">
    <property type="entry name" value="HTH-TYPE TRANSCRIPTIONAL REGULATOR NIMR"/>
    <property type="match status" value="1"/>
</dbReference>
<dbReference type="GO" id="GO:0043565">
    <property type="term" value="F:sequence-specific DNA binding"/>
    <property type="evidence" value="ECO:0007669"/>
    <property type="project" value="InterPro"/>
</dbReference>
<dbReference type="Pfam" id="PF12833">
    <property type="entry name" value="HTH_18"/>
    <property type="match status" value="1"/>
</dbReference>
<evidence type="ECO:0000256" key="2">
    <source>
        <dbReference type="ARBA" id="ARBA00023015"/>
    </source>
</evidence>
<evidence type="ECO:0000313" key="7">
    <source>
        <dbReference type="Proteomes" id="UP000494329"/>
    </source>
</evidence>
<proteinExistence type="predicted"/>
<dbReference type="Pfam" id="PF02311">
    <property type="entry name" value="AraC_binding"/>
    <property type="match status" value="1"/>
</dbReference>
<dbReference type="InterPro" id="IPR003313">
    <property type="entry name" value="AraC-bd"/>
</dbReference>
<dbReference type="PROSITE" id="PS01124">
    <property type="entry name" value="HTH_ARAC_FAMILY_2"/>
    <property type="match status" value="1"/>
</dbReference>
<evidence type="ECO:0000259" key="5">
    <source>
        <dbReference type="PROSITE" id="PS01124"/>
    </source>
</evidence>
<keyword evidence="3" id="KW-0238">DNA-binding</keyword>
<dbReference type="SUPFAM" id="SSF46689">
    <property type="entry name" value="Homeodomain-like"/>
    <property type="match status" value="1"/>
</dbReference>
<dbReference type="PANTHER" id="PTHR11019:SF199">
    <property type="entry name" value="HTH-TYPE TRANSCRIPTIONAL REGULATOR NIMR"/>
    <property type="match status" value="1"/>
</dbReference>